<protein>
    <submittedName>
        <fullName evidence="1">Uncharacterized protein</fullName>
    </submittedName>
</protein>
<comment type="caution">
    <text evidence="1">The sequence shown here is derived from an EMBL/GenBank/DDBJ whole genome shotgun (WGS) entry which is preliminary data.</text>
</comment>
<gene>
    <name evidence="1" type="ORF">F7R21_13665</name>
</gene>
<organism evidence="1 2">
    <name type="scientific">Burkholderia latens</name>
    <dbReference type="NCBI Taxonomy" id="488446"/>
    <lineage>
        <taxon>Bacteria</taxon>
        <taxon>Pseudomonadati</taxon>
        <taxon>Pseudomonadota</taxon>
        <taxon>Betaproteobacteria</taxon>
        <taxon>Burkholderiales</taxon>
        <taxon>Burkholderiaceae</taxon>
        <taxon>Burkholderia</taxon>
        <taxon>Burkholderia cepacia complex</taxon>
    </lineage>
</organism>
<evidence type="ECO:0000313" key="1">
    <source>
        <dbReference type="EMBL" id="KAB0642074.1"/>
    </source>
</evidence>
<evidence type="ECO:0000313" key="2">
    <source>
        <dbReference type="Proteomes" id="UP000430232"/>
    </source>
</evidence>
<dbReference type="EMBL" id="VZOJ01000031">
    <property type="protein sequence ID" value="KAB0642074.1"/>
    <property type="molecule type" value="Genomic_DNA"/>
</dbReference>
<sequence>MADRRRLRDHLGRAALAWLSRASAPRHAPRPTGRSRGRGAVLCFASFSFVPFTIHFQPCSRSC</sequence>
<dbReference type="AlphaFoldDB" id="A0A6H9SZN5"/>
<reference evidence="1 2" key="1">
    <citation type="submission" date="2019-09" db="EMBL/GenBank/DDBJ databases">
        <title>Draft genome sequences of 48 bacterial type strains from the CCUG.</title>
        <authorList>
            <person name="Tunovic T."/>
            <person name="Pineiro-Iglesias B."/>
            <person name="Unosson C."/>
            <person name="Inganas E."/>
            <person name="Ohlen M."/>
            <person name="Cardew S."/>
            <person name="Jensie-Markopoulos S."/>
            <person name="Salva-Serra F."/>
            <person name="Jaen-Luchoro D."/>
            <person name="Karlsson R."/>
            <person name="Svensson-Stadler L."/>
            <person name="Chun J."/>
            <person name="Moore E."/>
        </authorList>
    </citation>
    <scope>NUCLEOTIDE SEQUENCE [LARGE SCALE GENOMIC DNA]</scope>
    <source>
        <strain evidence="1 2">CCUG 54555</strain>
    </source>
</reference>
<dbReference type="OrthoDB" id="9011540at2"/>
<dbReference type="Proteomes" id="UP000430232">
    <property type="component" value="Unassembled WGS sequence"/>
</dbReference>
<keyword evidence="2" id="KW-1185">Reference proteome</keyword>
<name>A0A6H9SZN5_9BURK</name>
<accession>A0A6H9SZN5</accession>
<proteinExistence type="predicted"/>